<dbReference type="InterPro" id="IPR015422">
    <property type="entry name" value="PyrdxlP-dep_Trfase_small"/>
</dbReference>
<dbReference type="Pfam" id="PF00266">
    <property type="entry name" value="Aminotran_5"/>
    <property type="match status" value="1"/>
</dbReference>
<accession>A0ABY1ZL19</accession>
<dbReference type="GO" id="GO:0008483">
    <property type="term" value="F:transaminase activity"/>
    <property type="evidence" value="ECO:0007669"/>
    <property type="project" value="UniProtKB-KW"/>
</dbReference>
<evidence type="ECO:0000313" key="4">
    <source>
        <dbReference type="Proteomes" id="UP000313645"/>
    </source>
</evidence>
<organism evidence="3 4">
    <name type="scientific">Marinobacter halodurans</name>
    <dbReference type="NCBI Taxonomy" id="2528979"/>
    <lineage>
        <taxon>Bacteria</taxon>
        <taxon>Pseudomonadati</taxon>
        <taxon>Pseudomonadota</taxon>
        <taxon>Gammaproteobacteria</taxon>
        <taxon>Pseudomonadales</taxon>
        <taxon>Marinobacteraceae</taxon>
        <taxon>Marinobacter</taxon>
    </lineage>
</organism>
<evidence type="ECO:0000259" key="2">
    <source>
        <dbReference type="Pfam" id="PF00266"/>
    </source>
</evidence>
<name>A0ABY1ZL19_9GAMM</name>
<proteinExistence type="predicted"/>
<comment type="caution">
    <text evidence="3">The sequence shown here is derived from an EMBL/GenBank/DDBJ whole genome shotgun (WGS) entry which is preliminary data.</text>
</comment>
<dbReference type="Gene3D" id="3.90.1150.10">
    <property type="entry name" value="Aspartate Aminotransferase, domain 1"/>
    <property type="match status" value="1"/>
</dbReference>
<reference evidence="3 4" key="1">
    <citation type="submission" date="2019-02" db="EMBL/GenBank/DDBJ databases">
        <title>Marinobacter halodurans sp. nov., a marine bacterium isolated from sea tidal flat.</title>
        <authorList>
            <person name="Yoo Y."/>
            <person name="Lee D.W."/>
            <person name="Kim B.S."/>
            <person name="Kim J.-J."/>
        </authorList>
    </citation>
    <scope>NUCLEOTIDE SEQUENCE [LARGE SCALE GENOMIC DNA]</scope>
    <source>
        <strain evidence="3 4">YJ-S3-2</strain>
    </source>
</reference>
<feature type="domain" description="Aminotransferase class V" evidence="2">
    <location>
        <begin position="15"/>
        <end position="347"/>
    </location>
</feature>
<dbReference type="PANTHER" id="PTHR43586:SF15">
    <property type="entry name" value="BLR3095 PROTEIN"/>
    <property type="match status" value="1"/>
</dbReference>
<protein>
    <submittedName>
        <fullName evidence="3">Aminotransferase class V-fold PLP-dependent enzyme</fullName>
    </submittedName>
</protein>
<sequence length="377" mass="42144">MDLDREFKLDPDISYLNHAAVAPWPARATDAVARFARENAERGAQHYPRWMEVEGQLRENLAQLLNAPSADDIALVKNTSEALSFVAYGLSWSPGDEIIISDQEFPSNSIVWESLADQGVKVRKVSLNGPDCEADIIAAFNERTRLLSISSVQYGTGLRVDLERLGQACRDANVLFCVDAIQSLGALPMDVQAAQIDFTMADGHKWLLGPEGLGVFYVRPELRDQLRLSEYGWHMVDKRGNFDQKSWRIAPSAVRFECGSPNSLAAHALEASTALLLEYGMDRVQAQLFNKVDVLAEALRQIPKLEILSPLDERRRSGILTFRIDGQDSQDLYKALMDERVICANRGGGVRFSPHFYTTESMMGQAVTRLRKRLGTR</sequence>
<dbReference type="Gene3D" id="3.40.640.10">
    <property type="entry name" value="Type I PLP-dependent aspartate aminotransferase-like (Major domain)"/>
    <property type="match status" value="1"/>
</dbReference>
<dbReference type="PANTHER" id="PTHR43586">
    <property type="entry name" value="CYSTEINE DESULFURASE"/>
    <property type="match status" value="1"/>
</dbReference>
<dbReference type="InterPro" id="IPR015421">
    <property type="entry name" value="PyrdxlP-dep_Trfase_major"/>
</dbReference>
<dbReference type="SUPFAM" id="SSF53383">
    <property type="entry name" value="PLP-dependent transferases"/>
    <property type="match status" value="1"/>
</dbReference>
<keyword evidence="3" id="KW-0032">Aminotransferase</keyword>
<dbReference type="InterPro" id="IPR000192">
    <property type="entry name" value="Aminotrans_V_dom"/>
</dbReference>
<dbReference type="InterPro" id="IPR015424">
    <property type="entry name" value="PyrdxlP-dep_Trfase"/>
</dbReference>
<evidence type="ECO:0000313" key="3">
    <source>
        <dbReference type="EMBL" id="TBW56067.1"/>
    </source>
</evidence>
<keyword evidence="4" id="KW-1185">Reference proteome</keyword>
<dbReference type="Proteomes" id="UP000313645">
    <property type="component" value="Unassembled WGS sequence"/>
</dbReference>
<dbReference type="EMBL" id="SJDL01000013">
    <property type="protein sequence ID" value="TBW56067.1"/>
    <property type="molecule type" value="Genomic_DNA"/>
</dbReference>
<evidence type="ECO:0000256" key="1">
    <source>
        <dbReference type="ARBA" id="ARBA00022898"/>
    </source>
</evidence>
<keyword evidence="1" id="KW-0663">Pyridoxal phosphate</keyword>
<gene>
    <name evidence="3" type="ORF">EZI54_10340</name>
</gene>
<keyword evidence="3" id="KW-0808">Transferase</keyword>